<dbReference type="Gene3D" id="2.130.10.10">
    <property type="entry name" value="YVTN repeat-like/Quinoprotein amine dehydrogenase"/>
    <property type="match status" value="2"/>
</dbReference>
<gene>
    <name evidence="1" type="ORF">CARN1_1499</name>
</gene>
<comment type="caution">
    <text evidence="1">The sequence shown here is derived from an EMBL/GenBank/DDBJ whole genome shotgun (WGS) entry which is preliminary data.</text>
</comment>
<name>E6PFP1_9ZZZZ</name>
<dbReference type="EMBL" id="CABL01000007">
    <property type="protein sequence ID" value="CBH75278.1"/>
    <property type="molecule type" value="Genomic_DNA"/>
</dbReference>
<protein>
    <submittedName>
        <fullName evidence="1">Uncharacterized protein</fullName>
    </submittedName>
</protein>
<dbReference type="PANTHER" id="PTHR47197">
    <property type="entry name" value="PROTEIN NIRF"/>
    <property type="match status" value="1"/>
</dbReference>
<dbReference type="SUPFAM" id="SSF51004">
    <property type="entry name" value="C-terminal (heme d1) domain of cytochrome cd1-nitrite reductase"/>
    <property type="match status" value="1"/>
</dbReference>
<evidence type="ECO:0000313" key="1">
    <source>
        <dbReference type="EMBL" id="CBH75278.1"/>
    </source>
</evidence>
<proteinExistence type="predicted"/>
<organism evidence="1">
    <name type="scientific">mine drainage metagenome</name>
    <dbReference type="NCBI Taxonomy" id="410659"/>
    <lineage>
        <taxon>unclassified sequences</taxon>
        <taxon>metagenomes</taxon>
        <taxon>ecological metagenomes</taxon>
    </lineage>
</organism>
<dbReference type="AlphaFoldDB" id="E6PFP1"/>
<reference evidence="1" key="1">
    <citation type="submission" date="2009-10" db="EMBL/GenBank/DDBJ databases">
        <title>Diversity of trophic interactions inside an arsenic-rich microbial ecosystem.</title>
        <authorList>
            <person name="Bertin P.N."/>
            <person name="Heinrich-Salmeron A."/>
            <person name="Pelletier E."/>
            <person name="Goulhen-Chollet F."/>
            <person name="Arsene-Ploetze F."/>
            <person name="Gallien S."/>
            <person name="Calteau A."/>
            <person name="Vallenet D."/>
            <person name="Casiot C."/>
            <person name="Chane-Woon-Ming B."/>
            <person name="Giloteaux L."/>
            <person name="Barakat M."/>
            <person name="Bonnefoy V."/>
            <person name="Bruneel O."/>
            <person name="Chandler M."/>
            <person name="Cleiss J."/>
            <person name="Duran R."/>
            <person name="Elbaz-Poulichet F."/>
            <person name="Fonknechten N."/>
            <person name="Lauga B."/>
            <person name="Mornico D."/>
            <person name="Ortet P."/>
            <person name="Schaeffer C."/>
            <person name="Siguier P."/>
            <person name="Alexander Thil Smith A."/>
            <person name="Van Dorsselaer A."/>
            <person name="Weissenbach J."/>
            <person name="Medigue C."/>
            <person name="Le Paslier D."/>
        </authorList>
    </citation>
    <scope>NUCLEOTIDE SEQUENCE</scope>
</reference>
<accession>E6PFP1</accession>
<dbReference type="InterPro" id="IPR015943">
    <property type="entry name" value="WD40/YVTN_repeat-like_dom_sf"/>
</dbReference>
<dbReference type="InterPro" id="IPR011048">
    <property type="entry name" value="Haem_d1_sf"/>
</dbReference>
<sequence length="403" mass="43136">MKLVRSILLACAAGALLGAMWLPRIERFVPAKISFAPFPYFIGSRIALQGVGLAPHARWSVVGPARITTVAGSRYLSLLRQGRAQVIASDGRAIVARTIQILPAPPAHTTLIAVACYDDGVAFYDARRLTALGLLATGGSPSDIAVSGNRLAVTDNDGKAFTVIERAPWRILRRPLAASDEVAAAPGGKFYATLRQWRGLGAVASVTATPQIAKTGMTAEGIAVDPQRGVLYVANVNDGSVLELRTRTLKPIARLWVGSRVFSLALDADGSHLYAVRNGGMKNDDGDVVEIATQPQLHIVARSALLDLPLGIALDPTAHRLFVTDEASDVVYVLDPATLRATHAPLHTCHTPWDPTFDARGDRLYIPCARDDRLDIFNANTLARIPGAPIRTAGYPLAVSIWR</sequence>
<dbReference type="PANTHER" id="PTHR47197:SF3">
    <property type="entry name" value="DIHYDRO-HEME D1 DEHYDROGENASE"/>
    <property type="match status" value="1"/>
</dbReference>
<dbReference type="InterPro" id="IPR051200">
    <property type="entry name" value="Host-pathogen_enzymatic-act"/>
</dbReference>